<dbReference type="EMBL" id="OW152830">
    <property type="protein sequence ID" value="CAH2048765.1"/>
    <property type="molecule type" value="Genomic_DNA"/>
</dbReference>
<dbReference type="InterPro" id="IPR051384">
    <property type="entry name" value="Mth_GPCR"/>
</dbReference>
<dbReference type="PROSITE" id="PS50261">
    <property type="entry name" value="G_PROTEIN_RECEP_F2_4"/>
    <property type="match status" value="1"/>
</dbReference>
<evidence type="ECO:0000256" key="6">
    <source>
        <dbReference type="SAM" id="Phobius"/>
    </source>
</evidence>
<feature type="transmembrane region" description="Helical" evidence="6">
    <location>
        <begin position="104"/>
        <end position="127"/>
    </location>
</feature>
<feature type="transmembrane region" description="Helical" evidence="6">
    <location>
        <begin position="630"/>
        <end position="653"/>
    </location>
</feature>
<feature type="non-terminal residue" evidence="8">
    <location>
        <position position="1"/>
    </location>
</feature>
<feature type="transmembrane region" description="Helical" evidence="6">
    <location>
        <begin position="201"/>
        <end position="224"/>
    </location>
</feature>
<dbReference type="CDD" id="cd15039">
    <property type="entry name" value="7tmB3_Methuselah-like"/>
    <property type="match status" value="2"/>
</dbReference>
<feature type="compositionally biased region" description="Polar residues" evidence="5">
    <location>
        <begin position="764"/>
        <end position="781"/>
    </location>
</feature>
<evidence type="ECO:0000256" key="5">
    <source>
        <dbReference type="SAM" id="MobiDB-lite"/>
    </source>
</evidence>
<evidence type="ECO:0000259" key="7">
    <source>
        <dbReference type="PROSITE" id="PS50261"/>
    </source>
</evidence>
<name>A0ABN8I4M7_9NEOP</name>
<accession>A0ABN8I4M7</accession>
<keyword evidence="4 6" id="KW-0472">Membrane</keyword>
<feature type="transmembrane region" description="Helical" evidence="6">
    <location>
        <begin position="680"/>
        <end position="696"/>
    </location>
</feature>
<gene>
    <name evidence="8" type="ORF">IPOD504_LOCUS6359</name>
</gene>
<feature type="transmembrane region" description="Helical" evidence="6">
    <location>
        <begin position="251"/>
        <end position="267"/>
    </location>
</feature>
<dbReference type="InterPro" id="IPR017981">
    <property type="entry name" value="GPCR_2-like_7TM"/>
</dbReference>
<feature type="transmembrane region" description="Helical" evidence="6">
    <location>
        <begin position="469"/>
        <end position="491"/>
    </location>
</feature>
<feature type="region of interest" description="Disordered" evidence="5">
    <location>
        <begin position="754"/>
        <end position="781"/>
    </location>
</feature>
<feature type="transmembrane region" description="Helical" evidence="6">
    <location>
        <begin position="279"/>
        <end position="300"/>
    </location>
</feature>
<feature type="compositionally biased region" description="Low complexity" evidence="5">
    <location>
        <begin position="754"/>
        <end position="763"/>
    </location>
</feature>
<evidence type="ECO:0000313" key="8">
    <source>
        <dbReference type="EMBL" id="CAH2048765.1"/>
    </source>
</evidence>
<feature type="domain" description="G-protein coupled receptors family 2 profile 2" evidence="7">
    <location>
        <begin position="467"/>
        <end position="731"/>
    </location>
</feature>
<feature type="transmembrane region" description="Helical" evidence="6">
    <location>
        <begin position="532"/>
        <end position="557"/>
    </location>
</feature>
<feature type="transmembrane region" description="Helical" evidence="6">
    <location>
        <begin position="498"/>
        <end position="520"/>
    </location>
</feature>
<dbReference type="PANTHER" id="PTHR47154:SF2">
    <property type="entry name" value="G-PROTEIN COUPLED RECEPTOR MTH-RELATED"/>
    <property type="match status" value="1"/>
</dbReference>
<protein>
    <recommendedName>
        <fullName evidence="7">G-protein coupled receptors family 2 profile 2 domain-containing protein</fullName>
    </recommendedName>
</protein>
<feature type="transmembrane region" description="Helical" evidence="6">
    <location>
        <begin position="61"/>
        <end position="84"/>
    </location>
</feature>
<evidence type="ECO:0000256" key="2">
    <source>
        <dbReference type="ARBA" id="ARBA00022692"/>
    </source>
</evidence>
<proteinExistence type="predicted"/>
<comment type="subcellular location">
    <subcellularLocation>
        <location evidence="1">Membrane</location>
        <topology evidence="1">Multi-pass membrane protein</topology>
    </subcellularLocation>
</comment>
<keyword evidence="3 6" id="KW-1133">Transmembrane helix</keyword>
<reference evidence="8" key="1">
    <citation type="submission" date="2022-03" db="EMBL/GenBank/DDBJ databases">
        <authorList>
            <person name="Martin H S."/>
        </authorList>
    </citation>
    <scope>NUCLEOTIDE SEQUENCE</scope>
</reference>
<keyword evidence="2 6" id="KW-0812">Transmembrane</keyword>
<feature type="transmembrane region" description="Helical" evidence="6">
    <location>
        <begin position="384"/>
        <end position="402"/>
    </location>
</feature>
<sequence length="781" mass="89646">MRYYLTENGILYLETPNAYKRWTSFDPSQFCVDYKSYNDRLEPKFYRYIDSDSDNITESNAFFTTALLVSCVFLALTMIVYALLPDLRNLSGMVLMAYVASQFGAFLMLAVIQLDYYSVVACIALNISLNRGYAKARAIHRRGETFKFLIYCAYAWGLPLLMTIALVVLNVTDLSAYPWLITPNIPDQGCFLEGGQKLVYLYVPMLILITCNWIFFLMTAFNIWRLSRGTAVLNSASAGMPASQRFQRHRFLVYLKLSVIMGINWILEVISSFQPQLKVWYFTDAYNMLIGLAIFIIFVCKRKINVKLKKSAVGVQIESNYSGSIIVDDLKTCGKVKCINKCCNATDYIVGDKECGPYSGELSFDNVTVYTDDIYDTGKVMRDIFRLVPGMFSNVTFQSSAYEFTEFQLRNYLTEDGILYLETPNAFRRWTPLDRNHFCVDYQWLTSLDRVEPRFYLVLDDEYIPESNAFFTAALLISCVFLALTMIVYALLPDLRNLCGMVLMAYVASQFGAFLMLSVIQIGSHTVNACLGLTFCTYFFFLSSFCWMNVMSIDIWWTFRGYAKARAIHRRGETFKFLMYCIYAWGLPLLMTIALAVLNESDISAYPWLISPKIPIQGCFLEGGEKLLYLYVPMLILIICNWVFFLMTAFNIWRLSRGNAVLNSAAAGMPASHRFQRHRFLVYLKLSVIMGVNWILEVVSSLKPQLQIWYFTDAYNLLIGLTIFIIFVCKRKINVQLKRRLSDFRLSKMSNSSRSQSSVTTESNLSPDSTKVCSNPQYSFK</sequence>
<feature type="transmembrane region" description="Helical" evidence="6">
    <location>
        <begin position="577"/>
        <end position="598"/>
    </location>
</feature>
<keyword evidence="9" id="KW-1185">Reference proteome</keyword>
<evidence type="ECO:0000256" key="4">
    <source>
        <dbReference type="ARBA" id="ARBA00023136"/>
    </source>
</evidence>
<dbReference type="Proteomes" id="UP000837857">
    <property type="component" value="Chromosome 18"/>
</dbReference>
<evidence type="ECO:0000313" key="9">
    <source>
        <dbReference type="Proteomes" id="UP000837857"/>
    </source>
</evidence>
<feature type="transmembrane region" description="Helical" evidence="6">
    <location>
        <begin position="708"/>
        <end position="729"/>
    </location>
</feature>
<evidence type="ECO:0000256" key="3">
    <source>
        <dbReference type="ARBA" id="ARBA00022989"/>
    </source>
</evidence>
<dbReference type="Gene3D" id="1.20.1070.10">
    <property type="entry name" value="Rhodopsin 7-helix transmembrane proteins"/>
    <property type="match status" value="2"/>
</dbReference>
<evidence type="ECO:0000256" key="1">
    <source>
        <dbReference type="ARBA" id="ARBA00004141"/>
    </source>
</evidence>
<feature type="transmembrane region" description="Helical" evidence="6">
    <location>
        <begin position="148"/>
        <end position="169"/>
    </location>
</feature>
<dbReference type="PANTHER" id="PTHR47154">
    <property type="entry name" value="G-PROTEIN COUPLED RECEPTOR MTH-RELATED"/>
    <property type="match status" value="1"/>
</dbReference>
<organism evidence="8 9">
    <name type="scientific">Iphiclides podalirius</name>
    <name type="common">scarce swallowtail</name>
    <dbReference type="NCBI Taxonomy" id="110791"/>
    <lineage>
        <taxon>Eukaryota</taxon>
        <taxon>Metazoa</taxon>
        <taxon>Ecdysozoa</taxon>
        <taxon>Arthropoda</taxon>
        <taxon>Hexapoda</taxon>
        <taxon>Insecta</taxon>
        <taxon>Pterygota</taxon>
        <taxon>Neoptera</taxon>
        <taxon>Endopterygota</taxon>
        <taxon>Lepidoptera</taxon>
        <taxon>Glossata</taxon>
        <taxon>Ditrysia</taxon>
        <taxon>Papilionoidea</taxon>
        <taxon>Papilionidae</taxon>
        <taxon>Papilioninae</taxon>
        <taxon>Iphiclides</taxon>
    </lineage>
</organism>